<dbReference type="Pfam" id="PF02865">
    <property type="entry name" value="STAT_int"/>
    <property type="match status" value="1"/>
</dbReference>
<dbReference type="GO" id="GO:0060429">
    <property type="term" value="P:epithelium development"/>
    <property type="evidence" value="ECO:0007669"/>
    <property type="project" value="UniProtKB-ARBA"/>
</dbReference>
<keyword evidence="8 13" id="KW-0238">DNA-binding</keyword>
<dbReference type="FunFam" id="3.30.505.10:FF:000003">
    <property type="entry name" value="Signal transducer and activator of transcription"/>
    <property type="match status" value="1"/>
</dbReference>
<dbReference type="Gene3D" id="1.20.1050.20">
    <property type="entry name" value="STAT transcription factor, all-alpha domain"/>
    <property type="match status" value="1"/>
</dbReference>
<protein>
    <recommendedName>
        <fullName evidence="13">Signal transducer and activator of transcription</fullName>
    </recommendedName>
</protein>
<dbReference type="Pfam" id="PF21354">
    <property type="entry name" value="STAT_linker"/>
    <property type="match status" value="1"/>
</dbReference>
<dbReference type="GO" id="GO:0007165">
    <property type="term" value="P:signal transduction"/>
    <property type="evidence" value="ECO:0007669"/>
    <property type="project" value="InterPro"/>
</dbReference>
<dbReference type="InterPro" id="IPR013800">
    <property type="entry name" value="STAT_TF_alpha"/>
</dbReference>
<evidence type="ECO:0000259" key="14">
    <source>
        <dbReference type="PROSITE" id="PS50001"/>
    </source>
</evidence>
<dbReference type="GO" id="GO:0003677">
    <property type="term" value="F:DNA binding"/>
    <property type="evidence" value="ECO:0007669"/>
    <property type="project" value="UniProtKB-KW"/>
</dbReference>
<evidence type="ECO:0000256" key="11">
    <source>
        <dbReference type="ARBA" id="ARBA00023242"/>
    </source>
</evidence>
<dbReference type="InterPro" id="IPR008967">
    <property type="entry name" value="p53-like_TF_DNA-bd_sf"/>
</dbReference>
<reference evidence="15" key="1">
    <citation type="submission" date="2025-08" db="UniProtKB">
        <authorList>
            <consortium name="Ensembl"/>
        </authorList>
    </citation>
    <scope>IDENTIFICATION</scope>
</reference>
<feature type="domain" description="SH2" evidence="14">
    <location>
        <begin position="494"/>
        <end position="536"/>
    </location>
</feature>
<dbReference type="InterPro" id="IPR015988">
    <property type="entry name" value="STAT_TF_CC"/>
</dbReference>
<comment type="subcellular location">
    <subcellularLocation>
        <location evidence="2 13">Cytoplasm</location>
    </subcellularLocation>
    <subcellularLocation>
        <location evidence="1 13">Nucleus</location>
    </subcellularLocation>
</comment>
<comment type="similarity">
    <text evidence="3 13">Belongs to the transcription factor STAT family.</text>
</comment>
<dbReference type="Pfam" id="PF00017">
    <property type="entry name" value="SH2"/>
    <property type="match status" value="1"/>
</dbReference>
<keyword evidence="11 13" id="KW-0539">Nucleus</keyword>
<dbReference type="GO" id="GO:0005634">
    <property type="term" value="C:nucleus"/>
    <property type="evidence" value="ECO:0007669"/>
    <property type="project" value="UniProtKB-SubCell"/>
</dbReference>
<evidence type="ECO:0000256" key="6">
    <source>
        <dbReference type="ARBA" id="ARBA00022999"/>
    </source>
</evidence>
<reference evidence="15" key="2">
    <citation type="submission" date="2025-09" db="UniProtKB">
        <authorList>
            <consortium name="Ensembl"/>
        </authorList>
    </citation>
    <scope>IDENTIFICATION</scope>
</reference>
<keyword evidence="10 13" id="KW-0804">Transcription</keyword>
<evidence type="ECO:0000256" key="4">
    <source>
        <dbReference type="ARBA" id="ARBA00022490"/>
    </source>
</evidence>
<dbReference type="InterPro" id="IPR036860">
    <property type="entry name" value="SH2_dom_sf"/>
</dbReference>
<evidence type="ECO:0000313" key="16">
    <source>
        <dbReference type="Proteomes" id="UP000694427"/>
    </source>
</evidence>
<dbReference type="InterPro" id="IPR012345">
    <property type="entry name" value="STAT_TF_DNA-bd_N"/>
</dbReference>
<dbReference type="SMART" id="SM00964">
    <property type="entry name" value="STAT_int"/>
    <property type="match status" value="1"/>
</dbReference>
<dbReference type="InterPro" id="IPR000980">
    <property type="entry name" value="SH2"/>
</dbReference>
<evidence type="ECO:0000313" key="15">
    <source>
        <dbReference type="Ensembl" id="ENSCCRP00010059772.1"/>
    </source>
</evidence>
<evidence type="ECO:0000256" key="12">
    <source>
        <dbReference type="PROSITE-ProRule" id="PRU00191"/>
    </source>
</evidence>
<evidence type="ECO:0000256" key="8">
    <source>
        <dbReference type="ARBA" id="ARBA00023125"/>
    </source>
</evidence>
<dbReference type="PANTHER" id="PTHR11801">
    <property type="entry name" value="SIGNAL TRANSDUCER AND ACTIVATOR OF TRANSCRIPTION"/>
    <property type="match status" value="1"/>
</dbReference>
<accession>A0A8C1LCL5</accession>
<dbReference type="Pfam" id="PF02864">
    <property type="entry name" value="STAT_bind"/>
    <property type="match status" value="1"/>
</dbReference>
<keyword evidence="16" id="KW-1185">Reference proteome</keyword>
<dbReference type="Gene3D" id="3.30.505.10">
    <property type="entry name" value="SH2 domain"/>
    <property type="match status" value="1"/>
</dbReference>
<keyword evidence="7 13" id="KW-0805">Transcription regulation</keyword>
<evidence type="ECO:0000256" key="9">
    <source>
        <dbReference type="ARBA" id="ARBA00023159"/>
    </source>
</evidence>
<dbReference type="InterPro" id="IPR048988">
    <property type="entry name" value="STAT_linker"/>
</dbReference>
<keyword evidence="6 12" id="KW-0727">SH2 domain</keyword>
<proteinExistence type="inferred from homology"/>
<evidence type="ECO:0000256" key="2">
    <source>
        <dbReference type="ARBA" id="ARBA00004496"/>
    </source>
</evidence>
<dbReference type="InterPro" id="IPR036535">
    <property type="entry name" value="STAT_N_sf"/>
</dbReference>
<dbReference type="GO" id="GO:0005737">
    <property type="term" value="C:cytoplasm"/>
    <property type="evidence" value="ECO:0007669"/>
    <property type="project" value="UniProtKB-SubCell"/>
</dbReference>
<dbReference type="AlphaFoldDB" id="A0A8C1LCL5"/>
<dbReference type="InterPro" id="IPR013801">
    <property type="entry name" value="STAT_TF_DNA-bd"/>
</dbReference>
<evidence type="ECO:0000256" key="13">
    <source>
        <dbReference type="RuleBase" id="RU046415"/>
    </source>
</evidence>
<sequence>MTQWERLQQLDTVYSQRAFDLYNRDEFPMEVRHYLAHWIEGQDWERASRDSSQAAFLFQVLLENLDNQFSRFAQERDSFLLQRNFRRYKQNFQVNVLLLPKPSYTMPSESLWISEDLKMLNMLNKNYTARLNNFLSDISTMLDAADVLRSVLIDEELVDWKWRQQKSCIGAPDDTSLEHLEKWFTQIIECMFQLQKFLQKLDELVGKMTYENDPIPVRKPPLKSRVDTLLTNLIKSSFVVETQPSMPQGRGSLVLRTNVQFSVKVRSDFYHSTPQIHDYYFKYHVCIYMRLCCRFRKFNVLGTLSKALNMAESMNGGMVADFRHLTLKDQKVGGGGKGINDLSLSVTEELHRIIFQTQFDYQGLSVPLETFSLPVVVISNSSQQQSAWASVLWFNMLCSDPENVKFFETSPAATWPQFGEMLSWQFLSCGKRGLDNDQLETLAIKLFGKQQSYDNCKISWTKFSKENLPDTNFSLWVWLDGILTLVKLYLSDLWSDGSIMGFVSKGKERLLLKKKQNGTFLLRFSESIKDGGITFSWVQYANDGKPLKPFTSTDLKQIALPDILCNFRMMIAENIPVNPLCYLYPNTPKDQAFGKYYSEKTGEENPYLKYLKTKLVFVSKE</sequence>
<dbReference type="Proteomes" id="UP000694427">
    <property type="component" value="Unplaced"/>
</dbReference>
<dbReference type="FunFam" id="2.60.40.630:FF:000001">
    <property type="entry name" value="Signal transducer and activator of transcription"/>
    <property type="match status" value="1"/>
</dbReference>
<dbReference type="Gene3D" id="1.10.238.10">
    <property type="entry name" value="EF-hand"/>
    <property type="match status" value="1"/>
</dbReference>
<dbReference type="SUPFAM" id="SSF55550">
    <property type="entry name" value="SH2 domain"/>
    <property type="match status" value="1"/>
</dbReference>
<dbReference type="GO" id="GO:0006955">
    <property type="term" value="P:immune response"/>
    <property type="evidence" value="ECO:0007669"/>
    <property type="project" value="UniProtKB-ARBA"/>
</dbReference>
<dbReference type="SUPFAM" id="SSF47655">
    <property type="entry name" value="STAT"/>
    <property type="match status" value="1"/>
</dbReference>
<dbReference type="GO" id="GO:0003700">
    <property type="term" value="F:DNA-binding transcription factor activity"/>
    <property type="evidence" value="ECO:0007669"/>
    <property type="project" value="InterPro"/>
</dbReference>
<dbReference type="SUPFAM" id="SSF48092">
    <property type="entry name" value="Transcription factor STAT-4 N-domain"/>
    <property type="match status" value="1"/>
</dbReference>
<keyword evidence="5 13" id="KW-0597">Phosphoprotein</keyword>
<keyword evidence="4 13" id="KW-0963">Cytoplasm</keyword>
<evidence type="ECO:0000256" key="5">
    <source>
        <dbReference type="ARBA" id="ARBA00022553"/>
    </source>
</evidence>
<dbReference type="PROSITE" id="PS50001">
    <property type="entry name" value="SH2"/>
    <property type="match status" value="1"/>
</dbReference>
<dbReference type="Ensembl" id="ENSCCRT00010065547.1">
    <property type="protein sequence ID" value="ENSCCRP00010059772.1"/>
    <property type="gene ID" value="ENSCCRG00010025112.1"/>
</dbReference>
<dbReference type="InterPro" id="IPR001217">
    <property type="entry name" value="STAT"/>
</dbReference>
<evidence type="ECO:0000256" key="1">
    <source>
        <dbReference type="ARBA" id="ARBA00004123"/>
    </source>
</evidence>
<name>A0A8C1LCL5_CYPCA</name>
<keyword evidence="9 13" id="KW-0010">Activator</keyword>
<evidence type="ECO:0000256" key="3">
    <source>
        <dbReference type="ARBA" id="ARBA00005586"/>
    </source>
</evidence>
<dbReference type="GO" id="GO:0009653">
    <property type="term" value="P:anatomical structure morphogenesis"/>
    <property type="evidence" value="ECO:0007669"/>
    <property type="project" value="UniProtKB-ARBA"/>
</dbReference>
<organism evidence="15 16">
    <name type="scientific">Cyprinus carpio</name>
    <name type="common">Common carp</name>
    <dbReference type="NCBI Taxonomy" id="7962"/>
    <lineage>
        <taxon>Eukaryota</taxon>
        <taxon>Metazoa</taxon>
        <taxon>Chordata</taxon>
        <taxon>Craniata</taxon>
        <taxon>Vertebrata</taxon>
        <taxon>Euteleostomi</taxon>
        <taxon>Actinopterygii</taxon>
        <taxon>Neopterygii</taxon>
        <taxon>Teleostei</taxon>
        <taxon>Ostariophysi</taxon>
        <taxon>Cypriniformes</taxon>
        <taxon>Cyprinidae</taxon>
        <taxon>Cyprininae</taxon>
        <taxon>Cyprinus</taxon>
    </lineage>
</organism>
<dbReference type="Pfam" id="PF01017">
    <property type="entry name" value="STAT_alpha"/>
    <property type="match status" value="1"/>
</dbReference>
<evidence type="ECO:0000256" key="7">
    <source>
        <dbReference type="ARBA" id="ARBA00023015"/>
    </source>
</evidence>
<evidence type="ECO:0000256" key="10">
    <source>
        <dbReference type="ARBA" id="ARBA00023163"/>
    </source>
</evidence>
<dbReference type="FunFam" id="1.10.238.10:FF:000012">
    <property type="entry name" value="Signal transducer and activator of transcription"/>
    <property type="match status" value="1"/>
</dbReference>
<dbReference type="Gene3D" id="2.60.40.630">
    <property type="entry name" value="STAT transcription factor, DNA-binding domain"/>
    <property type="match status" value="1"/>
</dbReference>
<dbReference type="SUPFAM" id="SSF49417">
    <property type="entry name" value="p53-like transcription factors"/>
    <property type="match status" value="1"/>
</dbReference>
<dbReference type="InterPro" id="IPR013799">
    <property type="entry name" value="STAT_TF_prot_interaction"/>
</dbReference>